<dbReference type="SUPFAM" id="SSF56219">
    <property type="entry name" value="DNase I-like"/>
    <property type="match status" value="1"/>
</dbReference>
<evidence type="ECO:0000313" key="2">
    <source>
        <dbReference type="EMBL" id="RNA19904.1"/>
    </source>
</evidence>
<protein>
    <submittedName>
        <fullName evidence="2">RNA-directed DNA polymerase from mobile element jockey-like</fullName>
    </submittedName>
</protein>
<evidence type="ECO:0000259" key="1">
    <source>
        <dbReference type="Pfam" id="PF14529"/>
    </source>
</evidence>
<keyword evidence="3" id="KW-1185">Reference proteome</keyword>
<gene>
    <name evidence="2" type="ORF">BpHYR1_021500</name>
</gene>
<proteinExistence type="predicted"/>
<feature type="domain" description="Endonuclease/exonuclease/phosphatase" evidence="1">
    <location>
        <begin position="1"/>
        <end position="81"/>
    </location>
</feature>
<dbReference type="AlphaFoldDB" id="A0A3M7R918"/>
<dbReference type="GO" id="GO:0003964">
    <property type="term" value="F:RNA-directed DNA polymerase activity"/>
    <property type="evidence" value="ECO:0007669"/>
    <property type="project" value="UniProtKB-KW"/>
</dbReference>
<dbReference type="EMBL" id="REGN01003957">
    <property type="protein sequence ID" value="RNA19904.1"/>
    <property type="molecule type" value="Genomic_DNA"/>
</dbReference>
<name>A0A3M7R918_BRAPC</name>
<reference evidence="2 3" key="1">
    <citation type="journal article" date="2018" name="Sci. Rep.">
        <title>Genomic signatures of local adaptation to the degree of environmental predictability in rotifers.</title>
        <authorList>
            <person name="Franch-Gras L."/>
            <person name="Hahn C."/>
            <person name="Garcia-Roger E.M."/>
            <person name="Carmona M.J."/>
            <person name="Serra M."/>
            <person name="Gomez A."/>
        </authorList>
    </citation>
    <scope>NUCLEOTIDE SEQUENCE [LARGE SCALE GENOMIC DNA]</scope>
    <source>
        <strain evidence="2">HYR1</strain>
    </source>
</reference>
<dbReference type="OrthoDB" id="6434725at2759"/>
<evidence type="ECO:0000313" key="3">
    <source>
        <dbReference type="Proteomes" id="UP000276133"/>
    </source>
</evidence>
<dbReference type="Proteomes" id="UP000276133">
    <property type="component" value="Unassembled WGS sequence"/>
</dbReference>
<comment type="caution">
    <text evidence="2">The sequence shown here is derived from an EMBL/GenBank/DDBJ whole genome shotgun (WGS) entry which is preliminary data.</text>
</comment>
<sequence>MIILGDLNAKNTMWHCSNTDTKGEVLGNIVCEFNWHILNSPKHTYIRGNSVLDLTICSNPIRNFFHSHEVLDFKISDHQPTLTTFNNINSELQMFHFKKTDWNRFSMSLANLEPKSINLNTIEDIDHELADIIATINSSIQNCTSTTTFKCKASQPKPIPKHLISDIKLKHQIKRLKQELNSPYINKLYNMLNNRIRKQISYIKETKLKSEINDLSKFKQNESWCWDALKKFDQSLNSNSINVKSFKVKSATGQFYENDKILANEFGKTLIKFSIPTHR</sequence>
<dbReference type="Pfam" id="PF14529">
    <property type="entry name" value="Exo_endo_phos_2"/>
    <property type="match status" value="1"/>
</dbReference>
<accession>A0A3M7R918</accession>
<dbReference type="Gene3D" id="3.60.10.10">
    <property type="entry name" value="Endonuclease/exonuclease/phosphatase"/>
    <property type="match status" value="1"/>
</dbReference>
<organism evidence="2 3">
    <name type="scientific">Brachionus plicatilis</name>
    <name type="common">Marine rotifer</name>
    <name type="synonym">Brachionus muelleri</name>
    <dbReference type="NCBI Taxonomy" id="10195"/>
    <lineage>
        <taxon>Eukaryota</taxon>
        <taxon>Metazoa</taxon>
        <taxon>Spiralia</taxon>
        <taxon>Gnathifera</taxon>
        <taxon>Rotifera</taxon>
        <taxon>Eurotatoria</taxon>
        <taxon>Monogononta</taxon>
        <taxon>Pseudotrocha</taxon>
        <taxon>Ploima</taxon>
        <taxon>Brachionidae</taxon>
        <taxon>Brachionus</taxon>
    </lineage>
</organism>
<dbReference type="InterPro" id="IPR036691">
    <property type="entry name" value="Endo/exonu/phosph_ase_sf"/>
</dbReference>
<keyword evidence="2" id="KW-0695">RNA-directed DNA polymerase</keyword>
<dbReference type="InterPro" id="IPR005135">
    <property type="entry name" value="Endo/exonuclease/phosphatase"/>
</dbReference>
<keyword evidence="2" id="KW-0548">Nucleotidyltransferase</keyword>
<keyword evidence="2" id="KW-0808">Transferase</keyword>